<organism evidence="2 3">
    <name type="scientific">Thiorhodovibrio frisius</name>
    <dbReference type="NCBI Taxonomy" id="631362"/>
    <lineage>
        <taxon>Bacteria</taxon>
        <taxon>Pseudomonadati</taxon>
        <taxon>Pseudomonadota</taxon>
        <taxon>Gammaproteobacteria</taxon>
        <taxon>Chromatiales</taxon>
        <taxon>Chromatiaceae</taxon>
        <taxon>Thiorhodovibrio</taxon>
    </lineage>
</organism>
<keyword evidence="2" id="KW-0378">Hydrolase</keyword>
<sequence length="288" mass="32199">MKCLTWNIQWGKGEDGRVDLDRIAAVVRRQEVDLVCLQEVCRNFPANTGSAEPDQVAGLRRRLPDYALEFGPAVDLRIEGQVCQFGNLTLSRWPVLAVVHHALPRPSVAGLDAQRAALELLIDGPWGPLRAINLHLEYYAPAARQAQAAYLLERHRDAVAWAQQPIGQANTDPTPMRTLPRPMSTLLCGDFNGPPDDPALRHLLTEAATTAAPLHDAWRWRYPEQPHPRTLGLHTPGRDPTEAQCFDYFLLTEDLARRVQTLDSDPLCAASDHQPLWLTLADERTPRS</sequence>
<dbReference type="EMBL" id="JH603163">
    <property type="protein sequence ID" value="EIC24026.1"/>
    <property type="molecule type" value="Genomic_DNA"/>
</dbReference>
<dbReference type="STRING" id="631362.Thi970DRAFT_00167"/>
<reference evidence="3" key="1">
    <citation type="submission" date="2011-06" db="EMBL/GenBank/DDBJ databases">
        <authorList>
            <consortium name="US DOE Joint Genome Institute (JGI-PGF)"/>
            <person name="Lucas S."/>
            <person name="Han J."/>
            <person name="Lapidus A."/>
            <person name="Cheng J.-F."/>
            <person name="Goodwin L."/>
            <person name="Pitluck S."/>
            <person name="Peters L."/>
            <person name="Land M.L."/>
            <person name="Hauser L."/>
            <person name="Vogl K."/>
            <person name="Liu Z."/>
            <person name="Overmann J."/>
            <person name="Frigaard N.-U."/>
            <person name="Bryant D.A."/>
            <person name="Woyke T.J."/>
        </authorList>
    </citation>
    <scope>NUCLEOTIDE SEQUENCE [LARGE SCALE GENOMIC DNA]</scope>
    <source>
        <strain evidence="3">970</strain>
    </source>
</reference>
<dbReference type="PANTHER" id="PTHR14859">
    <property type="entry name" value="CALCOFLUOR WHITE HYPERSENSITIVE PROTEIN PRECURSOR"/>
    <property type="match status" value="1"/>
</dbReference>
<name>H8YVT6_9GAMM</name>
<dbReference type="Proteomes" id="UP000002964">
    <property type="component" value="Unassembled WGS sequence"/>
</dbReference>
<dbReference type="GO" id="GO:0016787">
    <property type="term" value="F:hydrolase activity"/>
    <property type="evidence" value="ECO:0007669"/>
    <property type="project" value="UniProtKB-KW"/>
</dbReference>
<dbReference type="GO" id="GO:0006506">
    <property type="term" value="P:GPI anchor biosynthetic process"/>
    <property type="evidence" value="ECO:0007669"/>
    <property type="project" value="TreeGrafter"/>
</dbReference>
<dbReference type="Gene3D" id="3.60.10.10">
    <property type="entry name" value="Endonuclease/exonuclease/phosphatase"/>
    <property type="match status" value="1"/>
</dbReference>
<dbReference type="Pfam" id="PF03372">
    <property type="entry name" value="Exo_endo_phos"/>
    <property type="match status" value="1"/>
</dbReference>
<dbReference type="AlphaFoldDB" id="H8YVT6"/>
<dbReference type="HOGENOM" id="CLU_064248_0_0_6"/>
<dbReference type="SUPFAM" id="SSF56219">
    <property type="entry name" value="DNase I-like"/>
    <property type="match status" value="1"/>
</dbReference>
<evidence type="ECO:0000313" key="3">
    <source>
        <dbReference type="Proteomes" id="UP000002964"/>
    </source>
</evidence>
<protein>
    <submittedName>
        <fullName evidence="2">Metal-dependent hydrolase</fullName>
    </submittedName>
</protein>
<dbReference type="InterPro" id="IPR005135">
    <property type="entry name" value="Endo/exonuclease/phosphatase"/>
</dbReference>
<dbReference type="OrthoDB" id="5293344at2"/>
<dbReference type="InterPro" id="IPR051916">
    <property type="entry name" value="GPI-anchor_lipid_remodeler"/>
</dbReference>
<gene>
    <name evidence="2" type="ORF">Thi970DRAFT_00167</name>
</gene>
<evidence type="ECO:0000313" key="2">
    <source>
        <dbReference type="EMBL" id="EIC24026.1"/>
    </source>
</evidence>
<dbReference type="PANTHER" id="PTHR14859:SF1">
    <property type="entry name" value="PGAP2-INTERACTING PROTEIN"/>
    <property type="match status" value="1"/>
</dbReference>
<dbReference type="eggNOG" id="COG3568">
    <property type="taxonomic scope" value="Bacteria"/>
</dbReference>
<keyword evidence="3" id="KW-1185">Reference proteome</keyword>
<feature type="domain" description="Endonuclease/exonuclease/phosphatase" evidence="1">
    <location>
        <begin position="4"/>
        <end position="273"/>
    </location>
</feature>
<dbReference type="GO" id="GO:0016020">
    <property type="term" value="C:membrane"/>
    <property type="evidence" value="ECO:0007669"/>
    <property type="project" value="GOC"/>
</dbReference>
<reference evidence="2 3" key="2">
    <citation type="submission" date="2011-11" db="EMBL/GenBank/DDBJ databases">
        <authorList>
            <consortium name="US DOE Joint Genome Institute"/>
            <person name="Lucas S."/>
            <person name="Han J."/>
            <person name="Lapidus A."/>
            <person name="Cheng J.-F."/>
            <person name="Goodwin L."/>
            <person name="Pitluck S."/>
            <person name="Peters L."/>
            <person name="Ovchinnikova G."/>
            <person name="Zhang X."/>
            <person name="Detter J.C."/>
            <person name="Han C."/>
            <person name="Tapia R."/>
            <person name="Land M."/>
            <person name="Hauser L."/>
            <person name="Kyrpides N."/>
            <person name="Ivanova N."/>
            <person name="Pagani I."/>
            <person name="Vogl K."/>
            <person name="Liu Z."/>
            <person name="Overmann J."/>
            <person name="Frigaard N.-U."/>
            <person name="Bryant D."/>
            <person name="Woyke T."/>
        </authorList>
    </citation>
    <scope>NUCLEOTIDE SEQUENCE [LARGE SCALE GENOMIC DNA]</scope>
    <source>
        <strain evidence="2 3">970</strain>
    </source>
</reference>
<evidence type="ECO:0000259" key="1">
    <source>
        <dbReference type="Pfam" id="PF03372"/>
    </source>
</evidence>
<proteinExistence type="predicted"/>
<dbReference type="RefSeq" id="WP_009146649.1">
    <property type="nucleotide sequence ID" value="NZ_CP121471.1"/>
</dbReference>
<dbReference type="InterPro" id="IPR036691">
    <property type="entry name" value="Endo/exonu/phosph_ase_sf"/>
</dbReference>
<accession>H8YVT6</accession>